<dbReference type="Proteomes" id="UP001152797">
    <property type="component" value="Unassembled WGS sequence"/>
</dbReference>
<organism evidence="1">
    <name type="scientific">Cladocopium goreaui</name>
    <dbReference type="NCBI Taxonomy" id="2562237"/>
    <lineage>
        <taxon>Eukaryota</taxon>
        <taxon>Sar</taxon>
        <taxon>Alveolata</taxon>
        <taxon>Dinophyceae</taxon>
        <taxon>Suessiales</taxon>
        <taxon>Symbiodiniaceae</taxon>
        <taxon>Cladocopium</taxon>
    </lineage>
</organism>
<comment type="caution">
    <text evidence="1">The sequence shown here is derived from an EMBL/GenBank/DDBJ whole genome shotgun (WGS) entry which is preliminary data.</text>
</comment>
<dbReference type="EMBL" id="CAMXCT010003112">
    <property type="protein sequence ID" value="CAI4002520.1"/>
    <property type="molecule type" value="Genomic_DNA"/>
</dbReference>
<feature type="non-terminal residue" evidence="1">
    <location>
        <position position="1"/>
    </location>
</feature>
<keyword evidence="3" id="KW-1185">Reference proteome</keyword>
<dbReference type="AlphaFoldDB" id="A0A9P1D3X5"/>
<sequence>MGDLVEAQGWCVTYSDLAFLRQEVREALESGQIQLENDDAEHAEDEAYGPSIYAEQYIKPVTLQAGKVSWALMQHPDGLDCDLFISHAWQEGFFEFLSKVTYSWPWGLRTAWCCMLANPQNLNISSFLESPTSSPFAVALRASKVMLVVPNRHQSVYTRL</sequence>
<protein>
    <submittedName>
        <fullName evidence="1">Uncharacterized protein</fullName>
    </submittedName>
</protein>
<gene>
    <name evidence="1" type="ORF">C1SCF055_LOCUS28467</name>
</gene>
<evidence type="ECO:0000313" key="3">
    <source>
        <dbReference type="Proteomes" id="UP001152797"/>
    </source>
</evidence>
<dbReference type="EMBL" id="CAMXCT020003112">
    <property type="protein sequence ID" value="CAL1155895.1"/>
    <property type="molecule type" value="Genomic_DNA"/>
</dbReference>
<evidence type="ECO:0000313" key="2">
    <source>
        <dbReference type="EMBL" id="CAL4789832.1"/>
    </source>
</evidence>
<reference evidence="2 3" key="2">
    <citation type="submission" date="2024-05" db="EMBL/GenBank/DDBJ databases">
        <authorList>
            <person name="Chen Y."/>
            <person name="Shah S."/>
            <person name="Dougan E. K."/>
            <person name="Thang M."/>
            <person name="Chan C."/>
        </authorList>
    </citation>
    <scope>NUCLEOTIDE SEQUENCE [LARGE SCALE GENOMIC DNA]</scope>
</reference>
<dbReference type="EMBL" id="CAMXCT030003112">
    <property type="protein sequence ID" value="CAL4789832.1"/>
    <property type="molecule type" value="Genomic_DNA"/>
</dbReference>
<name>A0A9P1D3X5_9DINO</name>
<evidence type="ECO:0000313" key="1">
    <source>
        <dbReference type="EMBL" id="CAI4002520.1"/>
    </source>
</evidence>
<proteinExistence type="predicted"/>
<reference evidence="1" key="1">
    <citation type="submission" date="2022-10" db="EMBL/GenBank/DDBJ databases">
        <authorList>
            <person name="Chen Y."/>
            <person name="Dougan E. K."/>
            <person name="Chan C."/>
            <person name="Rhodes N."/>
            <person name="Thang M."/>
        </authorList>
    </citation>
    <scope>NUCLEOTIDE SEQUENCE</scope>
</reference>
<accession>A0A9P1D3X5</accession>
<dbReference type="OrthoDB" id="415695at2759"/>